<gene>
    <name evidence="2" type="ORF">CRYO30217_00801</name>
</gene>
<dbReference type="KEGG" id="ptan:CRYO30217_00801"/>
<evidence type="ECO:0000259" key="1">
    <source>
        <dbReference type="Pfam" id="PF19580"/>
    </source>
</evidence>
<sequence>MTLTILRKAKNKFLLTVGYAAALVFISNKINGQKEYEVACVGFYNQENLFDTIVDPDTNKILQEDFTPLGPKSWDSKKYKEKLENMSFAISKMGLESTPDGMAILGVAEIENRLVLEDLVGQKAIKDRDYQIVHYESPDRRGIDVALLYQPKYFKLESSKTFTLTMEGNDHFYTRDQLLVTGELLGERMHFIVCHWPSRRGGEKRSSPKRVAAAELTMQIMDSIRKVEPDAKIIMMGDLNDDPVSKSIKKVMKPKASPQDVAQSDLFNPTADLYKSGNGTLGYNDAWNLFDQMILTGPFIDLEKSYDDFGYYGFKIFNEAFLIQQEGQYKGYPHRTYSYGQYIAGYSDHFPVYVTLLRAKK</sequence>
<name>A0A916JKS4_9FLAO</name>
<dbReference type="EMBL" id="OU015584">
    <property type="protein sequence ID" value="CAG5078898.1"/>
    <property type="molecule type" value="Genomic_DNA"/>
</dbReference>
<evidence type="ECO:0000313" key="3">
    <source>
        <dbReference type="Proteomes" id="UP000683507"/>
    </source>
</evidence>
<keyword evidence="3" id="KW-1185">Reference proteome</keyword>
<dbReference type="SUPFAM" id="SSF56219">
    <property type="entry name" value="DNase I-like"/>
    <property type="match status" value="1"/>
</dbReference>
<dbReference type="InterPro" id="IPR036691">
    <property type="entry name" value="Endo/exonu/phosph_ase_sf"/>
</dbReference>
<dbReference type="Proteomes" id="UP000683507">
    <property type="component" value="Chromosome"/>
</dbReference>
<dbReference type="GO" id="GO:0003824">
    <property type="term" value="F:catalytic activity"/>
    <property type="evidence" value="ECO:0007669"/>
    <property type="project" value="InterPro"/>
</dbReference>
<evidence type="ECO:0000313" key="2">
    <source>
        <dbReference type="EMBL" id="CAG5078898.1"/>
    </source>
</evidence>
<feature type="domain" description="Endonuclease/exonuclease/phosphatase" evidence="1">
    <location>
        <begin position="40"/>
        <end position="356"/>
    </location>
</feature>
<protein>
    <recommendedName>
        <fullName evidence="1">Endonuclease/exonuclease/phosphatase domain-containing protein</fullName>
    </recommendedName>
</protein>
<accession>A0A916JKS4</accession>
<organism evidence="2 3">
    <name type="scientific">Parvicella tangerina</name>
    <dbReference type="NCBI Taxonomy" id="2829795"/>
    <lineage>
        <taxon>Bacteria</taxon>
        <taxon>Pseudomonadati</taxon>
        <taxon>Bacteroidota</taxon>
        <taxon>Flavobacteriia</taxon>
        <taxon>Flavobacteriales</taxon>
        <taxon>Parvicellaceae</taxon>
        <taxon>Parvicella</taxon>
    </lineage>
</organism>
<dbReference type="Gene3D" id="3.60.10.10">
    <property type="entry name" value="Endonuclease/exonuclease/phosphatase"/>
    <property type="match status" value="1"/>
</dbReference>
<proteinExistence type="predicted"/>
<dbReference type="PANTHER" id="PTHR42834:SF1">
    <property type="entry name" value="ENDONUCLEASE_EXONUCLEASE_PHOSPHATASE FAMILY PROTEIN (AFU_ORTHOLOGUE AFUA_3G09210)"/>
    <property type="match status" value="1"/>
</dbReference>
<dbReference type="AlphaFoldDB" id="A0A916JKS4"/>
<dbReference type="InterPro" id="IPR005135">
    <property type="entry name" value="Endo/exonuclease/phosphatase"/>
</dbReference>
<reference evidence="2" key="1">
    <citation type="submission" date="2021-04" db="EMBL/GenBank/DDBJ databases">
        <authorList>
            <person name="Rodrigo-Torres L."/>
            <person name="Arahal R. D."/>
            <person name="Lucena T."/>
        </authorList>
    </citation>
    <scope>NUCLEOTIDE SEQUENCE</scope>
    <source>
        <strain evidence="2">AS29M-1</strain>
    </source>
</reference>
<dbReference type="Pfam" id="PF19580">
    <property type="entry name" value="Exo_endo_phos_3"/>
    <property type="match status" value="1"/>
</dbReference>
<dbReference type="PANTHER" id="PTHR42834">
    <property type="entry name" value="ENDONUCLEASE/EXONUCLEASE/PHOSPHATASE FAMILY PROTEIN (AFU_ORTHOLOGUE AFUA_3G09210)"/>
    <property type="match status" value="1"/>
</dbReference>